<comment type="caution">
    <text evidence="1">The sequence shown here is derived from an EMBL/GenBank/DDBJ whole genome shotgun (WGS) entry which is preliminary data.</text>
</comment>
<dbReference type="InterPro" id="IPR006311">
    <property type="entry name" value="TAT_signal"/>
</dbReference>
<name>A0ABD5WRM0_9EURY</name>
<protein>
    <recommendedName>
        <fullName evidence="3">Twin-arginine translocation signal domain-containing protein</fullName>
    </recommendedName>
</protein>
<evidence type="ECO:0000313" key="2">
    <source>
        <dbReference type="Proteomes" id="UP001596407"/>
    </source>
</evidence>
<dbReference type="Proteomes" id="UP001596407">
    <property type="component" value="Unassembled WGS sequence"/>
</dbReference>
<evidence type="ECO:0008006" key="3">
    <source>
        <dbReference type="Google" id="ProtNLM"/>
    </source>
</evidence>
<dbReference type="PROSITE" id="PS51318">
    <property type="entry name" value="TAT"/>
    <property type="match status" value="1"/>
</dbReference>
<organism evidence="1 2">
    <name type="scientific">Halorussus caseinilyticus</name>
    <dbReference type="NCBI Taxonomy" id="3034025"/>
    <lineage>
        <taxon>Archaea</taxon>
        <taxon>Methanobacteriati</taxon>
        <taxon>Methanobacteriota</taxon>
        <taxon>Stenosarchaea group</taxon>
        <taxon>Halobacteria</taxon>
        <taxon>Halobacteriales</taxon>
        <taxon>Haladaptataceae</taxon>
        <taxon>Halorussus</taxon>
    </lineage>
</organism>
<dbReference type="GeneID" id="79304916"/>
<accession>A0ABD5WRM0</accession>
<dbReference type="RefSeq" id="WP_276280290.1">
    <property type="nucleotide sequence ID" value="NZ_CP119809.1"/>
</dbReference>
<dbReference type="EMBL" id="JBHSZH010000005">
    <property type="protein sequence ID" value="MFC7081758.1"/>
    <property type="molecule type" value="Genomic_DNA"/>
</dbReference>
<proteinExistence type="predicted"/>
<dbReference type="AlphaFoldDB" id="A0ABD5WRM0"/>
<reference evidence="1 2" key="1">
    <citation type="journal article" date="2019" name="Int. J. Syst. Evol. Microbiol.">
        <title>The Global Catalogue of Microorganisms (GCM) 10K type strain sequencing project: providing services to taxonomists for standard genome sequencing and annotation.</title>
        <authorList>
            <consortium name="The Broad Institute Genomics Platform"/>
            <consortium name="The Broad Institute Genome Sequencing Center for Infectious Disease"/>
            <person name="Wu L."/>
            <person name="Ma J."/>
        </authorList>
    </citation>
    <scope>NUCLEOTIDE SEQUENCE [LARGE SCALE GENOMIC DNA]</scope>
    <source>
        <strain evidence="1 2">DT72</strain>
    </source>
</reference>
<evidence type="ECO:0000313" key="1">
    <source>
        <dbReference type="EMBL" id="MFC7081758.1"/>
    </source>
</evidence>
<gene>
    <name evidence="1" type="ORF">ACFQJ6_18305</name>
</gene>
<sequence>MTSNGDGRSESSSINRRNVLRGAAAASLTGIGLFGSSGGAVAKTEPLADERARQVFESDASELLGTLSDEGVLADASADALPTAPNARNAADVGVARAYNDEGKEVYVARETTDRGKLTVLVKAETGESLGVLSTPDGIETYDSEGSVDPQQVGCICSDTSCVGAPGVINFCYGIPSGCC</sequence>
<keyword evidence="2" id="KW-1185">Reference proteome</keyword>